<reference evidence="1" key="2">
    <citation type="submission" date="2021-08" db="EMBL/GenBank/DDBJ databases">
        <authorList>
            <person name="Tani A."/>
            <person name="Ola A."/>
            <person name="Ogura Y."/>
            <person name="Katsura K."/>
            <person name="Hayashi T."/>
        </authorList>
    </citation>
    <scope>NUCLEOTIDE SEQUENCE</scope>
    <source>
        <strain evidence="1">KCTC 52305</strain>
    </source>
</reference>
<proteinExistence type="predicted"/>
<organism evidence="1 2">
    <name type="scientific">Methylobacterium crusticola</name>
    <dbReference type="NCBI Taxonomy" id="1697972"/>
    <lineage>
        <taxon>Bacteria</taxon>
        <taxon>Pseudomonadati</taxon>
        <taxon>Pseudomonadota</taxon>
        <taxon>Alphaproteobacteria</taxon>
        <taxon>Hyphomicrobiales</taxon>
        <taxon>Methylobacteriaceae</taxon>
        <taxon>Methylobacterium</taxon>
    </lineage>
</organism>
<protein>
    <recommendedName>
        <fullName evidence="3">EscE/YscE/SsaE family type III secretion system needle protein co-chaperone</fullName>
    </recommendedName>
</protein>
<accession>A0ABQ4QWP3</accession>
<evidence type="ECO:0000313" key="1">
    <source>
        <dbReference type="EMBL" id="GJD49800.1"/>
    </source>
</evidence>
<evidence type="ECO:0008006" key="3">
    <source>
        <dbReference type="Google" id="ProtNLM"/>
    </source>
</evidence>
<sequence length="81" mass="9072">MSDPATDAAEFSRRINRLCLDQSRKMLELQKACAAASTARDAYAALRIYRQTQQSLRIAQETCAQVVACVADFVSAHRPRR</sequence>
<dbReference type="Proteomes" id="UP001055167">
    <property type="component" value="Unassembled WGS sequence"/>
</dbReference>
<dbReference type="RefSeq" id="WP_128564669.1">
    <property type="nucleotide sequence ID" value="NZ_BPQH01000007.1"/>
</dbReference>
<keyword evidence="2" id="KW-1185">Reference proteome</keyword>
<dbReference type="EMBL" id="BPQH01000007">
    <property type="protein sequence ID" value="GJD49800.1"/>
    <property type="molecule type" value="Genomic_DNA"/>
</dbReference>
<comment type="caution">
    <text evidence="1">The sequence shown here is derived from an EMBL/GenBank/DDBJ whole genome shotgun (WGS) entry which is preliminary data.</text>
</comment>
<evidence type="ECO:0000313" key="2">
    <source>
        <dbReference type="Proteomes" id="UP001055167"/>
    </source>
</evidence>
<reference evidence="1" key="1">
    <citation type="journal article" date="2021" name="Front. Microbiol.">
        <title>Comprehensive Comparative Genomics and Phenotyping of Methylobacterium Species.</title>
        <authorList>
            <person name="Alessa O."/>
            <person name="Ogura Y."/>
            <person name="Fujitani Y."/>
            <person name="Takami H."/>
            <person name="Hayashi T."/>
            <person name="Sahin N."/>
            <person name="Tani A."/>
        </authorList>
    </citation>
    <scope>NUCLEOTIDE SEQUENCE</scope>
    <source>
        <strain evidence="1">KCTC 52305</strain>
    </source>
</reference>
<name>A0ABQ4QWP3_9HYPH</name>
<gene>
    <name evidence="1" type="ORF">OPKNFCMD_2534</name>
</gene>